<reference evidence="6 7" key="1">
    <citation type="submission" date="2016-03" db="EMBL/GenBank/DDBJ databases">
        <title>Genome sequence of Nesiotobacter sp. nov., a moderately halophilic alphaproteobacterium isolated from the Yellow Sea, China.</title>
        <authorList>
            <person name="Zhang G."/>
            <person name="Zhang R."/>
        </authorList>
    </citation>
    <scope>NUCLEOTIDE SEQUENCE [LARGE SCALE GENOMIC DNA]</scope>
    <source>
        <strain evidence="6 7">WB1-6</strain>
    </source>
</reference>
<protein>
    <recommendedName>
        <fullName evidence="8">MAPEG family protein</fullName>
    </recommendedName>
</protein>
<keyword evidence="7" id="KW-1185">Reference proteome</keyword>
<evidence type="ECO:0008006" key="8">
    <source>
        <dbReference type="Google" id="ProtNLM"/>
    </source>
</evidence>
<dbReference type="InterPro" id="IPR023352">
    <property type="entry name" value="MAPEG-like_dom_sf"/>
</dbReference>
<sequence>MPLAVWLILAAGLLPLVALLPGKWSREFDNSNPRDPQYWADPFRARALSAHKNSLEAFPLFAIAVIVGLWQGGDPEWINRLCGLFISMRVLYILCYLLDKAPLRSLTWSVGFIATIAIFTTPVWS</sequence>
<evidence type="ECO:0000256" key="5">
    <source>
        <dbReference type="SAM" id="Phobius"/>
    </source>
</evidence>
<dbReference type="EMBL" id="LVVZ01000014">
    <property type="protein sequence ID" value="OKL44410.1"/>
    <property type="molecule type" value="Genomic_DNA"/>
</dbReference>
<dbReference type="AlphaFoldDB" id="A0A1U7JI37"/>
<dbReference type="Proteomes" id="UP000185783">
    <property type="component" value="Unassembled WGS sequence"/>
</dbReference>
<name>A0A1U7JI37_9HYPH</name>
<accession>A0A1U7JI37</accession>
<evidence type="ECO:0000256" key="2">
    <source>
        <dbReference type="ARBA" id="ARBA00022692"/>
    </source>
</evidence>
<comment type="caution">
    <text evidence="6">The sequence shown here is derived from an EMBL/GenBank/DDBJ whole genome shotgun (WGS) entry which is preliminary data.</text>
</comment>
<dbReference type="InterPro" id="IPR001129">
    <property type="entry name" value="Membr-assoc_MAPEG"/>
</dbReference>
<evidence type="ECO:0000313" key="7">
    <source>
        <dbReference type="Proteomes" id="UP000185783"/>
    </source>
</evidence>
<organism evidence="6 7">
    <name type="scientific">Pseudovibrio exalbescens</name>
    <dbReference type="NCBI Taxonomy" id="197461"/>
    <lineage>
        <taxon>Bacteria</taxon>
        <taxon>Pseudomonadati</taxon>
        <taxon>Pseudomonadota</taxon>
        <taxon>Alphaproteobacteria</taxon>
        <taxon>Hyphomicrobiales</taxon>
        <taxon>Stappiaceae</taxon>
        <taxon>Pseudovibrio</taxon>
    </lineage>
</organism>
<feature type="transmembrane region" description="Helical" evidence="5">
    <location>
        <begin position="105"/>
        <end position="124"/>
    </location>
</feature>
<keyword evidence="3 5" id="KW-1133">Transmembrane helix</keyword>
<keyword evidence="4 5" id="KW-0472">Membrane</keyword>
<proteinExistence type="predicted"/>
<gene>
    <name evidence="6" type="ORF">A3843_08450</name>
</gene>
<evidence type="ECO:0000256" key="3">
    <source>
        <dbReference type="ARBA" id="ARBA00022989"/>
    </source>
</evidence>
<dbReference type="OrthoDB" id="513661at2"/>
<comment type="subcellular location">
    <subcellularLocation>
        <location evidence="1">Membrane</location>
    </subcellularLocation>
</comment>
<dbReference type="Gene3D" id="1.20.120.550">
    <property type="entry name" value="Membrane associated eicosanoid/glutathione metabolism-like domain"/>
    <property type="match status" value="1"/>
</dbReference>
<evidence type="ECO:0000256" key="4">
    <source>
        <dbReference type="ARBA" id="ARBA00023136"/>
    </source>
</evidence>
<dbReference type="STRING" id="197461.A3843_08450"/>
<dbReference type="RefSeq" id="WP_028480581.1">
    <property type="nucleotide sequence ID" value="NZ_LVVZ01000014.1"/>
</dbReference>
<dbReference type="SUPFAM" id="SSF161084">
    <property type="entry name" value="MAPEG domain-like"/>
    <property type="match status" value="1"/>
</dbReference>
<evidence type="ECO:0000313" key="6">
    <source>
        <dbReference type="EMBL" id="OKL44410.1"/>
    </source>
</evidence>
<feature type="transmembrane region" description="Helical" evidence="5">
    <location>
        <begin position="77"/>
        <end position="98"/>
    </location>
</feature>
<dbReference type="PANTHER" id="PTHR35371">
    <property type="entry name" value="INNER MEMBRANE PROTEIN"/>
    <property type="match status" value="1"/>
</dbReference>
<dbReference type="GO" id="GO:0016020">
    <property type="term" value="C:membrane"/>
    <property type="evidence" value="ECO:0007669"/>
    <property type="project" value="UniProtKB-SubCell"/>
</dbReference>
<evidence type="ECO:0000256" key="1">
    <source>
        <dbReference type="ARBA" id="ARBA00004370"/>
    </source>
</evidence>
<keyword evidence="2 5" id="KW-0812">Transmembrane</keyword>
<dbReference type="Pfam" id="PF01124">
    <property type="entry name" value="MAPEG"/>
    <property type="match status" value="1"/>
</dbReference>
<dbReference type="PANTHER" id="PTHR35371:SF1">
    <property type="entry name" value="BLR7753 PROTEIN"/>
    <property type="match status" value="1"/>
</dbReference>